<feature type="region of interest" description="Disordered" evidence="1">
    <location>
        <begin position="1"/>
        <end position="54"/>
    </location>
</feature>
<sequence length="131" mass="15019">MKNSNIQENQAKSKNQKSKIKKKEQDPIDDAQKFSLKIDENQNGGKINNDQKEKTADFICDTIPEEKLDENGQFSDPKSAEQEAECLSILKSTEWHTVQIPNEEHKNLMIRVSGIFGFRTSFSHLPRKPES</sequence>
<accession>A0A915L060</accession>
<evidence type="ECO:0000313" key="3">
    <source>
        <dbReference type="WBParaSite" id="nRc.2.0.1.t44573-RA"/>
    </source>
</evidence>
<keyword evidence="2" id="KW-1185">Reference proteome</keyword>
<proteinExistence type="predicted"/>
<feature type="compositionally biased region" description="Basic and acidic residues" evidence="1">
    <location>
        <begin position="23"/>
        <end position="40"/>
    </location>
</feature>
<dbReference type="Proteomes" id="UP000887565">
    <property type="component" value="Unplaced"/>
</dbReference>
<name>A0A915L060_ROMCU</name>
<dbReference type="AlphaFoldDB" id="A0A915L060"/>
<evidence type="ECO:0000313" key="2">
    <source>
        <dbReference type="Proteomes" id="UP000887565"/>
    </source>
</evidence>
<evidence type="ECO:0000256" key="1">
    <source>
        <dbReference type="SAM" id="MobiDB-lite"/>
    </source>
</evidence>
<dbReference type="WBParaSite" id="nRc.2.0.1.t44573-RA">
    <property type="protein sequence ID" value="nRc.2.0.1.t44573-RA"/>
    <property type="gene ID" value="nRc.2.0.1.g44573"/>
</dbReference>
<organism evidence="2 3">
    <name type="scientific">Romanomermis culicivorax</name>
    <name type="common">Nematode worm</name>
    <dbReference type="NCBI Taxonomy" id="13658"/>
    <lineage>
        <taxon>Eukaryota</taxon>
        <taxon>Metazoa</taxon>
        <taxon>Ecdysozoa</taxon>
        <taxon>Nematoda</taxon>
        <taxon>Enoplea</taxon>
        <taxon>Dorylaimia</taxon>
        <taxon>Mermithida</taxon>
        <taxon>Mermithoidea</taxon>
        <taxon>Mermithidae</taxon>
        <taxon>Romanomermis</taxon>
    </lineage>
</organism>
<protein>
    <submittedName>
        <fullName evidence="3">Uncharacterized protein</fullName>
    </submittedName>
</protein>
<reference evidence="3" key="1">
    <citation type="submission" date="2022-11" db="UniProtKB">
        <authorList>
            <consortium name="WormBaseParasite"/>
        </authorList>
    </citation>
    <scope>IDENTIFICATION</scope>
</reference>